<keyword evidence="2" id="KW-0560">Oxidoreductase</keyword>
<reference evidence="2 3" key="1">
    <citation type="submission" date="2020-08" db="EMBL/GenBank/DDBJ databases">
        <title>Sequencing the genomes of 1000 actinobacteria strains.</title>
        <authorList>
            <person name="Klenk H.-P."/>
        </authorList>
    </citation>
    <scope>NUCLEOTIDE SEQUENCE [LARGE SCALE GENOMIC DNA]</scope>
    <source>
        <strain evidence="2 3">DSM 44230</strain>
    </source>
</reference>
<sequence length="125" mass="13606">MLGNSKAFSGFSVNDLRTARTFYEQTLGLAVSEFNDMLTLRLGTGAEVFVYPKPNHVPAEYTVLNFPVEDIEVAVAGLTALGVRFEQYSGMTDDRGIAWGSKDGRGPDIAWFTDPAGNILSVLKL</sequence>
<evidence type="ECO:0000259" key="1">
    <source>
        <dbReference type="PROSITE" id="PS51819"/>
    </source>
</evidence>
<accession>A0A7W7CJ29</accession>
<feature type="domain" description="VOC" evidence="1">
    <location>
        <begin position="5"/>
        <end position="125"/>
    </location>
</feature>
<dbReference type="AlphaFoldDB" id="A0A7W7CJ29"/>
<dbReference type="InterPro" id="IPR037523">
    <property type="entry name" value="VOC_core"/>
</dbReference>
<comment type="caution">
    <text evidence="2">The sequence shown here is derived from an EMBL/GenBank/DDBJ whole genome shotgun (WGS) entry which is preliminary data.</text>
</comment>
<dbReference type="InterPro" id="IPR004360">
    <property type="entry name" value="Glyas_Fos-R_dOase_dom"/>
</dbReference>
<evidence type="ECO:0000313" key="2">
    <source>
        <dbReference type="EMBL" id="MBB4682197.1"/>
    </source>
</evidence>
<keyword evidence="2" id="KW-0456">Lyase</keyword>
<dbReference type="Proteomes" id="UP000533598">
    <property type="component" value="Unassembled WGS sequence"/>
</dbReference>
<dbReference type="SUPFAM" id="SSF54593">
    <property type="entry name" value="Glyoxalase/Bleomycin resistance protein/Dihydroxybiphenyl dioxygenase"/>
    <property type="match status" value="1"/>
</dbReference>
<dbReference type="EMBL" id="JACHMH010000001">
    <property type="protein sequence ID" value="MBB4682197.1"/>
    <property type="molecule type" value="Genomic_DNA"/>
</dbReference>
<gene>
    <name evidence="2" type="ORF">HNR67_008315</name>
</gene>
<dbReference type="GO" id="GO:0016829">
    <property type="term" value="F:lyase activity"/>
    <property type="evidence" value="ECO:0007669"/>
    <property type="project" value="UniProtKB-KW"/>
</dbReference>
<dbReference type="PROSITE" id="PS51819">
    <property type="entry name" value="VOC"/>
    <property type="match status" value="1"/>
</dbReference>
<dbReference type="CDD" id="cd06587">
    <property type="entry name" value="VOC"/>
    <property type="match status" value="1"/>
</dbReference>
<name>A0A7W7CJ29_9PSEU</name>
<protein>
    <submittedName>
        <fullName evidence="2">Catechol 2,3-dioxygenase-like lactoylglutathione lyase family enzyme</fullName>
    </submittedName>
</protein>
<proteinExistence type="predicted"/>
<keyword evidence="2" id="KW-0223">Dioxygenase</keyword>
<dbReference type="Pfam" id="PF00903">
    <property type="entry name" value="Glyoxalase"/>
    <property type="match status" value="1"/>
</dbReference>
<evidence type="ECO:0000313" key="3">
    <source>
        <dbReference type="Proteomes" id="UP000533598"/>
    </source>
</evidence>
<dbReference type="RefSeq" id="WP_185009305.1">
    <property type="nucleotide sequence ID" value="NZ_BAAAUI010000037.1"/>
</dbReference>
<dbReference type="InterPro" id="IPR029068">
    <property type="entry name" value="Glyas_Bleomycin-R_OHBP_Dase"/>
</dbReference>
<organism evidence="2 3">
    <name type="scientific">Crossiella cryophila</name>
    <dbReference type="NCBI Taxonomy" id="43355"/>
    <lineage>
        <taxon>Bacteria</taxon>
        <taxon>Bacillati</taxon>
        <taxon>Actinomycetota</taxon>
        <taxon>Actinomycetes</taxon>
        <taxon>Pseudonocardiales</taxon>
        <taxon>Pseudonocardiaceae</taxon>
        <taxon>Crossiella</taxon>
    </lineage>
</organism>
<keyword evidence="3" id="KW-1185">Reference proteome</keyword>
<dbReference type="GO" id="GO:0051213">
    <property type="term" value="F:dioxygenase activity"/>
    <property type="evidence" value="ECO:0007669"/>
    <property type="project" value="UniProtKB-KW"/>
</dbReference>
<dbReference type="Gene3D" id="3.10.180.10">
    <property type="entry name" value="2,3-Dihydroxybiphenyl 1,2-Dioxygenase, domain 1"/>
    <property type="match status" value="1"/>
</dbReference>